<evidence type="ECO:0000313" key="3">
    <source>
        <dbReference type="Proteomes" id="UP001521785"/>
    </source>
</evidence>
<proteinExistence type="predicted"/>
<evidence type="ECO:0000313" key="2">
    <source>
        <dbReference type="EMBL" id="KAL1602493.1"/>
    </source>
</evidence>
<feature type="compositionally biased region" description="Low complexity" evidence="1">
    <location>
        <begin position="199"/>
        <end position="216"/>
    </location>
</feature>
<feature type="compositionally biased region" description="Basic and acidic residues" evidence="1">
    <location>
        <begin position="49"/>
        <end position="72"/>
    </location>
</feature>
<evidence type="ECO:0000256" key="1">
    <source>
        <dbReference type="SAM" id="MobiDB-lite"/>
    </source>
</evidence>
<comment type="caution">
    <text evidence="2">The sequence shown here is derived from an EMBL/GenBank/DDBJ whole genome shotgun (WGS) entry which is preliminary data.</text>
</comment>
<feature type="region of interest" description="Disordered" evidence="1">
    <location>
        <begin position="169"/>
        <end position="243"/>
    </location>
</feature>
<organism evidence="2 3">
    <name type="scientific">Paraconiothyrium brasiliense</name>
    <dbReference type="NCBI Taxonomy" id="300254"/>
    <lineage>
        <taxon>Eukaryota</taxon>
        <taxon>Fungi</taxon>
        <taxon>Dikarya</taxon>
        <taxon>Ascomycota</taxon>
        <taxon>Pezizomycotina</taxon>
        <taxon>Dothideomycetes</taxon>
        <taxon>Pleosporomycetidae</taxon>
        <taxon>Pleosporales</taxon>
        <taxon>Massarineae</taxon>
        <taxon>Didymosphaeriaceae</taxon>
        <taxon>Paraconiothyrium</taxon>
    </lineage>
</organism>
<keyword evidence="3" id="KW-1185">Reference proteome</keyword>
<dbReference type="EMBL" id="JAKJXO020000007">
    <property type="protein sequence ID" value="KAL1602493.1"/>
    <property type="molecule type" value="Genomic_DNA"/>
</dbReference>
<gene>
    <name evidence="2" type="ORF">SLS60_005909</name>
</gene>
<dbReference type="Proteomes" id="UP001521785">
    <property type="component" value="Unassembled WGS sequence"/>
</dbReference>
<reference evidence="2 3" key="1">
    <citation type="submission" date="2024-02" db="EMBL/GenBank/DDBJ databases">
        <title>De novo assembly and annotation of 12 fungi associated with fruit tree decline syndrome in Ontario, Canada.</title>
        <authorList>
            <person name="Sulman M."/>
            <person name="Ellouze W."/>
            <person name="Ilyukhin E."/>
        </authorList>
    </citation>
    <scope>NUCLEOTIDE SEQUENCE [LARGE SCALE GENOMIC DNA]</scope>
    <source>
        <strain evidence="2 3">M42-189</strain>
    </source>
</reference>
<feature type="compositionally biased region" description="Basic and acidic residues" evidence="1">
    <location>
        <begin position="31"/>
        <end position="40"/>
    </location>
</feature>
<accession>A0ABR3RDW4</accession>
<feature type="compositionally biased region" description="Basic and acidic residues" evidence="1">
    <location>
        <begin position="223"/>
        <end position="232"/>
    </location>
</feature>
<feature type="compositionally biased region" description="Polar residues" evidence="1">
    <location>
        <begin position="9"/>
        <end position="19"/>
    </location>
</feature>
<sequence>MASMRKILDSSTQPDSSVTPKDPITVTITKVGDDHQHTDDLSDLQVLEEDMKRYEEERRLGNKREGNHHKAEAAVSTQYPAAADQEAAVVDDDAAHPDTQSDSAKLSAQTETSNQAKGRAPVRPTSPMSTIDPFPPTKLNKGKGRDLLQTKPPAVTALLPSKVVFQVSGNASMTDKDAVNTASTSSNRKDASGSGIENTRAPTTTAPACTTQTHSTGIRRRRISDATLRRQEGTNGPRALPPR</sequence>
<name>A0ABR3RDW4_9PLEO</name>
<protein>
    <submittedName>
        <fullName evidence="2">Uncharacterized protein</fullName>
    </submittedName>
</protein>
<feature type="compositionally biased region" description="Polar residues" evidence="1">
    <location>
        <begin position="98"/>
        <end position="116"/>
    </location>
</feature>
<feature type="region of interest" description="Disordered" evidence="1">
    <location>
        <begin position="1"/>
        <end position="148"/>
    </location>
</feature>